<dbReference type="UniPathway" id="UPA00115">
    <property type="reaction ID" value="UER00409"/>
</dbReference>
<evidence type="ECO:0000259" key="8">
    <source>
        <dbReference type="Pfam" id="PF01182"/>
    </source>
</evidence>
<keyword evidence="10" id="KW-1185">Reference proteome</keyword>
<evidence type="ECO:0000256" key="1">
    <source>
        <dbReference type="ARBA" id="ARBA00000832"/>
    </source>
</evidence>
<dbReference type="CDD" id="cd01400">
    <property type="entry name" value="6PGL"/>
    <property type="match status" value="1"/>
</dbReference>
<dbReference type="GO" id="GO:0006098">
    <property type="term" value="P:pentose-phosphate shunt"/>
    <property type="evidence" value="ECO:0007669"/>
    <property type="project" value="UniProtKB-UniPathway"/>
</dbReference>
<dbReference type="STRING" id="637679.GCA_001550055_02015"/>
<dbReference type="Proteomes" id="UP000183685">
    <property type="component" value="Unassembled WGS sequence"/>
</dbReference>
<evidence type="ECO:0000256" key="6">
    <source>
        <dbReference type="ARBA" id="ARBA00020337"/>
    </source>
</evidence>
<keyword evidence="7" id="KW-0378">Hydrolase</keyword>
<evidence type="ECO:0000256" key="3">
    <source>
        <dbReference type="ARBA" id="ARBA00004961"/>
    </source>
</evidence>
<evidence type="ECO:0000313" key="10">
    <source>
        <dbReference type="Proteomes" id="UP000183685"/>
    </source>
</evidence>
<dbReference type="PANTHER" id="PTHR11054">
    <property type="entry name" value="6-PHOSPHOGLUCONOLACTONASE"/>
    <property type="match status" value="1"/>
</dbReference>
<dbReference type="InterPro" id="IPR037171">
    <property type="entry name" value="NagB/RpiA_transferase-like"/>
</dbReference>
<sequence>MTEAHKIEWRTFETREQMVDELTEACCEALMRGIRKRGTASWAVSGGSTPKPLFEAMSEAEIDWENIQVALVDERWVDTDHPRSNEAFMRGALQKGEAAEAMFIGMKTPHDTPFDAVVAVNERYAQVKQPFDSVLLGLGSDGHTASFFPDAEGLEAALDITGDKTCVALTAKKSDVTGEEVDRMSISAAAIAKAPHVVLMITGDEKKAVLERALEVDTHLPIARLAENVAITVYWAP</sequence>
<dbReference type="EC" id="3.1.1.31" evidence="5 7"/>
<dbReference type="InterPro" id="IPR006148">
    <property type="entry name" value="Glc/Gal-6P_isomerase"/>
</dbReference>
<proteinExistence type="inferred from homology"/>
<evidence type="ECO:0000256" key="5">
    <source>
        <dbReference type="ARBA" id="ARBA00013198"/>
    </source>
</evidence>
<name>A0A1G6ZJI8_9PROT</name>
<evidence type="ECO:0000256" key="7">
    <source>
        <dbReference type="RuleBase" id="RU365095"/>
    </source>
</evidence>
<evidence type="ECO:0000256" key="4">
    <source>
        <dbReference type="ARBA" id="ARBA00010662"/>
    </source>
</evidence>
<dbReference type="NCBIfam" id="TIGR01198">
    <property type="entry name" value="pgl"/>
    <property type="match status" value="1"/>
</dbReference>
<dbReference type="SUPFAM" id="SSF100950">
    <property type="entry name" value="NagB/RpiA/CoA transferase-like"/>
    <property type="match status" value="1"/>
</dbReference>
<comment type="pathway">
    <text evidence="3 7">Carbohydrate degradation; pentose phosphate pathway; D-ribulose 5-phosphate from D-glucose 6-phosphate (oxidative stage): step 2/3.</text>
</comment>
<protein>
    <recommendedName>
        <fullName evidence="6 7">6-phosphogluconolactonase</fullName>
        <shortName evidence="7">6PGL</shortName>
        <ecNumber evidence="5 7">3.1.1.31</ecNumber>
    </recommendedName>
</protein>
<comment type="catalytic activity">
    <reaction evidence="1 7">
        <text>6-phospho-D-glucono-1,5-lactone + H2O = 6-phospho-D-gluconate + H(+)</text>
        <dbReference type="Rhea" id="RHEA:12556"/>
        <dbReference type="ChEBI" id="CHEBI:15377"/>
        <dbReference type="ChEBI" id="CHEBI:15378"/>
        <dbReference type="ChEBI" id="CHEBI:57955"/>
        <dbReference type="ChEBI" id="CHEBI:58759"/>
        <dbReference type="EC" id="3.1.1.31"/>
    </reaction>
</comment>
<evidence type="ECO:0000313" key="9">
    <source>
        <dbReference type="EMBL" id="SDE02720.1"/>
    </source>
</evidence>
<dbReference type="AlphaFoldDB" id="A0A1G6ZJI8"/>
<gene>
    <name evidence="7" type="primary">pgl</name>
    <name evidence="9" type="ORF">SAMN04488071_1840</name>
</gene>
<reference evidence="9 10" key="1">
    <citation type="submission" date="2016-10" db="EMBL/GenBank/DDBJ databases">
        <authorList>
            <person name="de Groot N.N."/>
        </authorList>
    </citation>
    <scope>NUCLEOTIDE SEQUENCE [LARGE SCALE GENOMIC DNA]</scope>
    <source>
        <strain evidence="9 10">CGMCC 1.9109</strain>
    </source>
</reference>
<comment type="similarity">
    <text evidence="4 7">Belongs to the glucosamine/galactosamine-6-phosphate isomerase family. 6-phosphogluconolactonase subfamily.</text>
</comment>
<dbReference type="PANTHER" id="PTHR11054:SF0">
    <property type="entry name" value="6-PHOSPHOGLUCONOLACTONASE"/>
    <property type="match status" value="1"/>
</dbReference>
<accession>A0A1G6ZJI8</accession>
<dbReference type="GO" id="GO:0017057">
    <property type="term" value="F:6-phosphogluconolactonase activity"/>
    <property type="evidence" value="ECO:0007669"/>
    <property type="project" value="UniProtKB-UniRule"/>
</dbReference>
<dbReference type="Pfam" id="PF01182">
    <property type="entry name" value="Glucosamine_iso"/>
    <property type="match status" value="1"/>
</dbReference>
<feature type="domain" description="Glucosamine/galactosamine-6-phosphate isomerase" evidence="8">
    <location>
        <begin position="14"/>
        <end position="227"/>
    </location>
</feature>
<dbReference type="InterPro" id="IPR039104">
    <property type="entry name" value="6PGL"/>
</dbReference>
<dbReference type="Gene3D" id="3.40.50.1360">
    <property type="match status" value="1"/>
</dbReference>
<dbReference type="InterPro" id="IPR005900">
    <property type="entry name" value="6-phosphogluconolactonase_DevB"/>
</dbReference>
<dbReference type="GO" id="GO:0005975">
    <property type="term" value="P:carbohydrate metabolic process"/>
    <property type="evidence" value="ECO:0007669"/>
    <property type="project" value="UniProtKB-UniRule"/>
</dbReference>
<dbReference type="EMBL" id="FNAK01000004">
    <property type="protein sequence ID" value="SDE02720.1"/>
    <property type="molecule type" value="Genomic_DNA"/>
</dbReference>
<evidence type="ECO:0000256" key="2">
    <source>
        <dbReference type="ARBA" id="ARBA00002681"/>
    </source>
</evidence>
<comment type="function">
    <text evidence="2 7">Hydrolysis of 6-phosphogluconolactone to 6-phosphogluconate.</text>
</comment>
<organism evidence="9 10">
    <name type="scientific">Kordiimonas lacus</name>
    <dbReference type="NCBI Taxonomy" id="637679"/>
    <lineage>
        <taxon>Bacteria</taxon>
        <taxon>Pseudomonadati</taxon>
        <taxon>Pseudomonadota</taxon>
        <taxon>Alphaproteobacteria</taxon>
        <taxon>Kordiimonadales</taxon>
        <taxon>Kordiimonadaceae</taxon>
        <taxon>Kordiimonas</taxon>
    </lineage>
</organism>